<reference evidence="6 7" key="1">
    <citation type="submission" date="2016-10" db="EMBL/GenBank/DDBJ databases">
        <authorList>
            <person name="de Groot N.N."/>
        </authorList>
    </citation>
    <scope>NUCLEOTIDE SEQUENCE [LARGE SCALE GENOMIC DNA]</scope>
    <source>
        <strain evidence="6 7">DSM 45514</strain>
    </source>
</reference>
<dbReference type="SUPFAM" id="SSF55781">
    <property type="entry name" value="GAF domain-like"/>
    <property type="match status" value="1"/>
</dbReference>
<dbReference type="GO" id="GO:0045892">
    <property type="term" value="P:negative regulation of DNA-templated transcription"/>
    <property type="evidence" value="ECO:0007669"/>
    <property type="project" value="TreeGrafter"/>
</dbReference>
<gene>
    <name evidence="6" type="ORF">SAMN04488112_107142</name>
</gene>
<name>A0A1G6LB38_9BACL</name>
<dbReference type="Gene3D" id="1.10.10.10">
    <property type="entry name" value="Winged helix-like DNA-binding domain superfamily/Winged helix DNA-binding domain"/>
    <property type="match status" value="1"/>
</dbReference>
<evidence type="ECO:0000256" key="3">
    <source>
        <dbReference type="ARBA" id="ARBA00023163"/>
    </source>
</evidence>
<dbReference type="Pfam" id="PF09339">
    <property type="entry name" value="HTH_IclR"/>
    <property type="match status" value="1"/>
</dbReference>
<dbReference type="AlphaFoldDB" id="A0A1G6LB38"/>
<keyword evidence="1" id="KW-0805">Transcription regulation</keyword>
<dbReference type="InterPro" id="IPR036388">
    <property type="entry name" value="WH-like_DNA-bd_sf"/>
</dbReference>
<dbReference type="SMART" id="SM00346">
    <property type="entry name" value="HTH_ICLR"/>
    <property type="match status" value="1"/>
</dbReference>
<dbReference type="Pfam" id="PF01614">
    <property type="entry name" value="IclR_C"/>
    <property type="match status" value="1"/>
</dbReference>
<sequence length="261" mass="29208">MAEKRPGNYFVHSVSKAFAVLKAFDACATSMTLGQLEEKTGINKATVRRFALTLVDLGYLRLHQGRFFQLTPKTLDLGAHYLESLNLPDLAHPILEKIATQVKESTNLAVLDEAEIVYVSRVNAAERIIGANLRVGSRLPYYATSLGKALVAWLPEEERRQVWESATVEAFTDATITDFDELEAQLEAYREQGYAEAKNELEAGLHSIAAPIFNRKQEPIAAMNISTHTLRTTEAKLKEVFLPVLRIGAEDLTRQIRYHHG</sequence>
<evidence type="ECO:0000256" key="1">
    <source>
        <dbReference type="ARBA" id="ARBA00023015"/>
    </source>
</evidence>
<feature type="domain" description="HTH iclR-type" evidence="4">
    <location>
        <begin position="11"/>
        <end position="72"/>
    </location>
</feature>
<dbReference type="PANTHER" id="PTHR30136">
    <property type="entry name" value="HELIX-TURN-HELIX TRANSCRIPTIONAL REGULATOR, ICLR FAMILY"/>
    <property type="match status" value="1"/>
</dbReference>
<evidence type="ECO:0000313" key="7">
    <source>
        <dbReference type="Proteomes" id="UP000199387"/>
    </source>
</evidence>
<dbReference type="EMBL" id="FMZA01000007">
    <property type="protein sequence ID" value="SDC40378.1"/>
    <property type="molecule type" value="Genomic_DNA"/>
</dbReference>
<keyword evidence="2" id="KW-0238">DNA-binding</keyword>
<feature type="domain" description="IclR-ED" evidence="5">
    <location>
        <begin position="73"/>
        <end position="258"/>
    </location>
</feature>
<dbReference type="OrthoDB" id="9778379at2"/>
<dbReference type="InterPro" id="IPR029016">
    <property type="entry name" value="GAF-like_dom_sf"/>
</dbReference>
<organism evidence="6 7">
    <name type="scientific">Melghirimyces thermohalophilus</name>
    <dbReference type="NCBI Taxonomy" id="1236220"/>
    <lineage>
        <taxon>Bacteria</taxon>
        <taxon>Bacillati</taxon>
        <taxon>Bacillota</taxon>
        <taxon>Bacilli</taxon>
        <taxon>Bacillales</taxon>
        <taxon>Thermoactinomycetaceae</taxon>
        <taxon>Melghirimyces</taxon>
    </lineage>
</organism>
<dbReference type="RefSeq" id="WP_091568144.1">
    <property type="nucleotide sequence ID" value="NZ_FMZA01000007.1"/>
</dbReference>
<dbReference type="PROSITE" id="PS51077">
    <property type="entry name" value="HTH_ICLR"/>
    <property type="match status" value="1"/>
</dbReference>
<dbReference type="Gene3D" id="3.30.450.40">
    <property type="match status" value="1"/>
</dbReference>
<dbReference type="GO" id="GO:0003700">
    <property type="term" value="F:DNA-binding transcription factor activity"/>
    <property type="evidence" value="ECO:0007669"/>
    <property type="project" value="TreeGrafter"/>
</dbReference>
<accession>A0A1G6LB38</accession>
<dbReference type="Proteomes" id="UP000199387">
    <property type="component" value="Unassembled WGS sequence"/>
</dbReference>
<evidence type="ECO:0000256" key="2">
    <source>
        <dbReference type="ARBA" id="ARBA00023125"/>
    </source>
</evidence>
<dbReference type="InterPro" id="IPR014757">
    <property type="entry name" value="Tscrpt_reg_IclR_C"/>
</dbReference>
<keyword evidence="3" id="KW-0804">Transcription</keyword>
<proteinExistence type="predicted"/>
<evidence type="ECO:0000313" key="6">
    <source>
        <dbReference type="EMBL" id="SDC40378.1"/>
    </source>
</evidence>
<keyword evidence="7" id="KW-1185">Reference proteome</keyword>
<dbReference type="STRING" id="1236220.SAMN04488112_107142"/>
<dbReference type="InterPro" id="IPR036390">
    <property type="entry name" value="WH_DNA-bd_sf"/>
</dbReference>
<dbReference type="InterPro" id="IPR005471">
    <property type="entry name" value="Tscrpt_reg_IclR_N"/>
</dbReference>
<evidence type="ECO:0000259" key="4">
    <source>
        <dbReference type="PROSITE" id="PS51077"/>
    </source>
</evidence>
<dbReference type="PROSITE" id="PS51078">
    <property type="entry name" value="ICLR_ED"/>
    <property type="match status" value="1"/>
</dbReference>
<protein>
    <submittedName>
        <fullName evidence="6">Transcriptional regulator, IclR family</fullName>
    </submittedName>
</protein>
<evidence type="ECO:0000259" key="5">
    <source>
        <dbReference type="PROSITE" id="PS51078"/>
    </source>
</evidence>
<dbReference type="InterPro" id="IPR050707">
    <property type="entry name" value="HTH_MetabolicPath_Reg"/>
</dbReference>
<dbReference type="PANTHER" id="PTHR30136:SF34">
    <property type="entry name" value="TRANSCRIPTIONAL REGULATOR"/>
    <property type="match status" value="1"/>
</dbReference>
<dbReference type="GO" id="GO:0003677">
    <property type="term" value="F:DNA binding"/>
    <property type="evidence" value="ECO:0007669"/>
    <property type="project" value="UniProtKB-KW"/>
</dbReference>
<dbReference type="SUPFAM" id="SSF46785">
    <property type="entry name" value="Winged helix' DNA-binding domain"/>
    <property type="match status" value="1"/>
</dbReference>